<dbReference type="PROSITE" id="PS50041">
    <property type="entry name" value="C_TYPE_LECTIN_2"/>
    <property type="match status" value="1"/>
</dbReference>
<feature type="disulfide bond" evidence="6">
    <location>
        <begin position="992"/>
        <end position="1019"/>
    </location>
</feature>
<feature type="domain" description="Sushi" evidence="10">
    <location>
        <begin position="1258"/>
        <end position="1317"/>
    </location>
</feature>
<keyword evidence="5" id="KW-0325">Glycoprotein</keyword>
<keyword evidence="7" id="KW-0472">Membrane</keyword>
<dbReference type="InterPro" id="IPR016186">
    <property type="entry name" value="C-type_lectin-like/link_sf"/>
</dbReference>
<evidence type="ECO:0000259" key="10">
    <source>
        <dbReference type="PROSITE" id="PS50923"/>
    </source>
</evidence>
<keyword evidence="4 6" id="KW-1015">Disulfide bond</keyword>
<protein>
    <submittedName>
        <fullName evidence="11">CSMD</fullName>
    </submittedName>
</protein>
<dbReference type="SUPFAM" id="SSF57535">
    <property type="entry name" value="Complement control module/SCR domain"/>
    <property type="match status" value="7"/>
</dbReference>
<feature type="chain" id="PRO_5026793397" evidence="8">
    <location>
        <begin position="21"/>
        <end position="1538"/>
    </location>
</feature>
<evidence type="ECO:0000313" key="11">
    <source>
        <dbReference type="EMBL" id="CAC5382366.1"/>
    </source>
</evidence>
<dbReference type="PROSITE" id="PS00615">
    <property type="entry name" value="C_TYPE_LECTIN_1"/>
    <property type="match status" value="1"/>
</dbReference>
<dbReference type="InterPro" id="IPR035976">
    <property type="entry name" value="Sushi/SCR/CCP_sf"/>
</dbReference>
<sequence length="1538" mass="172500">MAYTVIFVVLLLFHCTVVFGTVSFVMVPFATNSNDNVKVSIEVQTNDSTSAPSISVKIGQRTVTTNTEQAVYEFGKHAGEYLIPGNVTQSAVYIKIEDDTIQHNLVSLRLTIDDLEPLTIYPTESLGKEYRVITYCQILGSCFIALATVPNTNGTVHVNVFLPRNKSMEVQYHNASYSEGKHIQIQLSDNEALLLECKKCDFTGTLIKSSEKIALFAGGSETIIRRGDVESTFLAQMTPVHTWGKDFILVDSNIDDMGDMIRIIARYDETVVKIDGQITTRISLPEHYIQRALNRGDIIHVTANKPIMICQILTTGSKQGLMLNVPPTEQYFEDKFNTHCRYNGFAIISGDEDVTINSEPIIIGHSGYIAIKMDSSSCSSSNSGYKHGTFFGQRDHPIRPYIKEVQYFSKPFLREVFVNKTMVPGDKADNDNDGQIDEDDCGFYLSSVKANFETAITECEKLNKSLAIIDTMERYLMAKEFLRDKGVSEKFAYIGLKRQDVSYGSSVFQLLDSTSFNLSLWDSGQPEGSECVLFKFDNAKLHDAPCTENRHFLCTDWIRDDNDDCPPEIYGEKDNHGLNFVFPVWQLDDDTQFQVDIFGDANGEIIRYSNGIFSENTKLEGNHDLSNSTGVQPVMQVIRLKSYSEVSASLIMWTSTGVKGISTLLYPVDMWGLEYHAASYCPINCTSYCVITSAYNNTNVKIVFKSVNFTVTITKEDDLFTATNKLSINLKIKEYTYAKIESDEDLTGTYIKADNPISVICGSTFENSAVVEHIFPVQYYQNRLFTNVFQLYTDTIYKYIVRIMGSEQFTLCEVRLKGTENFIHLFFLKTAGDFYELNKDSYENVESISCNLPVFVWSVIFEGDDKGMMIIIPSTELTADMYKWNVSIHDDAIGTSNGMKLSEQEVCTLHNLEDPDCDGLTKEEICTVKGYNFIPDKYLLQNNTFLPDYDLDGNYDEDCAFTLPECYKPIIANGSAESKKTYVTSKATDLSCHTSFSPATTVDEMTCYANGSWAPEFTCLRDCSDPKDDYANSRFVHKNSTAVGSTVIMGCIDGYSMKGENNITCLENSTLELNKFKCLADCGDPRNDYNNSTILANSSWAVDSTIEMNCQEGFALVGEKTLKCNENSTWTQNAFSCKEDCGDPRNDYNNSTILANSSWAVDSTIEMNCQEGFALVGEKTLKCNENSTWTQNAFSCKEDCGDPRNDYNNSTILANSSWAVDSTIEMNCQEGFALVGEKTLKCNENSTWTQNAFSCKEGCVDPSAFVNNSALYDPSKAREHGSSHIMICMNGYSVKGNALMICLNDSTWTPPKFSCVEGCNDPRLSTEHSYIEDYEDGTPFLPGMTIIMKCKRHATKIGIGKMTCLNNKQWTRNISCIKDCPDPRNFFSIPRATVRGFTDESSTAYGVTYEFRCRLFYTLYGDGRIECLKNSSWSSVNISCKTCKCPCRKRGNPRYDNVTKETYKQIDDETKAELQVDKKATAVSFRRKNSASDERQEAKNIGVVGIVILSVVLGALVMADLLSLKAYIQNYLRRASER</sequence>
<dbReference type="InterPro" id="IPR001304">
    <property type="entry name" value="C-type_lectin-like"/>
</dbReference>
<keyword evidence="2 8" id="KW-0732">Signal</keyword>
<evidence type="ECO:0000256" key="8">
    <source>
        <dbReference type="SAM" id="SignalP"/>
    </source>
</evidence>
<feature type="domain" description="Sushi" evidence="10">
    <location>
        <begin position="1198"/>
        <end position="1257"/>
    </location>
</feature>
<dbReference type="OrthoDB" id="6096410at2759"/>
<keyword evidence="7" id="KW-0812">Transmembrane</keyword>
<feature type="disulfide bond" evidence="6">
    <location>
        <begin position="1288"/>
        <end position="1315"/>
    </location>
</feature>
<dbReference type="SUPFAM" id="SSF56436">
    <property type="entry name" value="C-type lectin-like"/>
    <property type="match status" value="1"/>
</dbReference>
<evidence type="ECO:0000256" key="7">
    <source>
        <dbReference type="SAM" id="Phobius"/>
    </source>
</evidence>
<keyword evidence="12" id="KW-1185">Reference proteome</keyword>
<feature type="domain" description="C-type lectin" evidence="9">
    <location>
        <begin position="437"/>
        <end position="555"/>
    </location>
</feature>
<dbReference type="PANTHER" id="PTHR46393">
    <property type="entry name" value="SUSHI DOMAIN-CONTAINING PROTEIN"/>
    <property type="match status" value="1"/>
</dbReference>
<dbReference type="Pfam" id="PF00084">
    <property type="entry name" value="Sushi"/>
    <property type="match status" value="6"/>
</dbReference>
<dbReference type="PROSITE" id="PS50923">
    <property type="entry name" value="SUSHI"/>
    <property type="match status" value="5"/>
</dbReference>
<gene>
    <name evidence="11" type="ORF">MCOR_18205</name>
</gene>
<feature type="domain" description="Sushi" evidence="10">
    <location>
        <begin position="1080"/>
        <end position="1139"/>
    </location>
</feature>
<keyword evidence="7" id="KW-1133">Transmembrane helix</keyword>
<feature type="transmembrane region" description="Helical" evidence="7">
    <location>
        <begin position="1501"/>
        <end position="1524"/>
    </location>
</feature>
<evidence type="ECO:0000313" key="12">
    <source>
        <dbReference type="Proteomes" id="UP000507470"/>
    </source>
</evidence>
<dbReference type="InterPro" id="IPR018378">
    <property type="entry name" value="C-type_lectin_CS"/>
</dbReference>
<dbReference type="EMBL" id="CACVKT020003209">
    <property type="protein sequence ID" value="CAC5382366.1"/>
    <property type="molecule type" value="Genomic_DNA"/>
</dbReference>
<feature type="signal peptide" evidence="8">
    <location>
        <begin position="1"/>
        <end position="20"/>
    </location>
</feature>
<dbReference type="SMART" id="SM00032">
    <property type="entry name" value="CCP"/>
    <property type="match status" value="8"/>
</dbReference>
<evidence type="ECO:0000256" key="5">
    <source>
        <dbReference type="ARBA" id="ARBA00023180"/>
    </source>
</evidence>
<evidence type="ECO:0000256" key="6">
    <source>
        <dbReference type="PROSITE-ProRule" id="PRU00302"/>
    </source>
</evidence>
<evidence type="ECO:0000256" key="4">
    <source>
        <dbReference type="ARBA" id="ARBA00023157"/>
    </source>
</evidence>
<accession>A0A6J8BFJ4</accession>
<feature type="disulfide bond" evidence="6">
    <location>
        <begin position="1413"/>
        <end position="1440"/>
    </location>
</feature>
<proteinExistence type="predicted"/>
<feature type="disulfide bond" evidence="6">
    <location>
        <begin position="1259"/>
        <end position="1302"/>
    </location>
</feature>
<dbReference type="InterPro" id="IPR016187">
    <property type="entry name" value="CTDL_fold"/>
</dbReference>
<feature type="disulfide bond" evidence="6">
    <location>
        <begin position="1228"/>
        <end position="1255"/>
    </location>
</feature>
<keyword evidence="3" id="KW-0677">Repeat</keyword>
<comment type="caution">
    <text evidence="6">Lacks conserved residue(s) required for the propagation of feature annotation.</text>
</comment>
<reference evidence="11 12" key="1">
    <citation type="submission" date="2020-06" db="EMBL/GenBank/DDBJ databases">
        <authorList>
            <person name="Li R."/>
            <person name="Bekaert M."/>
        </authorList>
    </citation>
    <scope>NUCLEOTIDE SEQUENCE [LARGE SCALE GENOMIC DNA]</scope>
    <source>
        <strain evidence="12">wild</strain>
    </source>
</reference>
<keyword evidence="1 6" id="KW-0768">Sushi</keyword>
<dbReference type="InterPro" id="IPR035234">
    <property type="entry name" value="IgGFc-bd_N"/>
</dbReference>
<name>A0A6J8BFJ4_MYTCO</name>
<dbReference type="Gene3D" id="2.10.70.10">
    <property type="entry name" value="Complement Module, domain 1"/>
    <property type="match status" value="7"/>
</dbReference>
<evidence type="ECO:0000259" key="9">
    <source>
        <dbReference type="PROSITE" id="PS50041"/>
    </source>
</evidence>
<dbReference type="InterPro" id="IPR000436">
    <property type="entry name" value="Sushi_SCR_CCP_dom"/>
</dbReference>
<evidence type="ECO:0000256" key="1">
    <source>
        <dbReference type="ARBA" id="ARBA00022659"/>
    </source>
</evidence>
<dbReference type="Gene3D" id="3.10.100.10">
    <property type="entry name" value="Mannose-Binding Protein A, subunit A"/>
    <property type="match status" value="1"/>
</dbReference>
<feature type="domain" description="Sushi" evidence="10">
    <location>
        <begin position="964"/>
        <end position="1021"/>
    </location>
</feature>
<dbReference type="PANTHER" id="PTHR46393:SF7">
    <property type="entry name" value="COMPLEMENT C2"/>
    <property type="match status" value="1"/>
</dbReference>
<dbReference type="SMART" id="SM00034">
    <property type="entry name" value="CLECT"/>
    <property type="match status" value="1"/>
</dbReference>
<evidence type="ECO:0000256" key="2">
    <source>
        <dbReference type="ARBA" id="ARBA00022729"/>
    </source>
</evidence>
<organism evidence="11 12">
    <name type="scientific">Mytilus coruscus</name>
    <name type="common">Sea mussel</name>
    <dbReference type="NCBI Taxonomy" id="42192"/>
    <lineage>
        <taxon>Eukaryota</taxon>
        <taxon>Metazoa</taxon>
        <taxon>Spiralia</taxon>
        <taxon>Lophotrochozoa</taxon>
        <taxon>Mollusca</taxon>
        <taxon>Bivalvia</taxon>
        <taxon>Autobranchia</taxon>
        <taxon>Pteriomorphia</taxon>
        <taxon>Mytilida</taxon>
        <taxon>Mytiloidea</taxon>
        <taxon>Mytilidae</taxon>
        <taxon>Mytilinae</taxon>
        <taxon>Mytilus</taxon>
    </lineage>
</organism>
<dbReference type="CDD" id="cd00033">
    <property type="entry name" value="CCP"/>
    <property type="match status" value="6"/>
</dbReference>
<feature type="domain" description="Sushi" evidence="10">
    <location>
        <begin position="1378"/>
        <end position="1442"/>
    </location>
</feature>
<dbReference type="Pfam" id="PF17517">
    <property type="entry name" value="IgGFc_binding"/>
    <property type="match status" value="2"/>
</dbReference>
<feature type="disulfide bond" evidence="6">
    <location>
        <begin position="1110"/>
        <end position="1137"/>
    </location>
</feature>
<evidence type="ECO:0000256" key="3">
    <source>
        <dbReference type="ARBA" id="ARBA00022737"/>
    </source>
</evidence>
<dbReference type="Proteomes" id="UP000507470">
    <property type="component" value="Unassembled WGS sequence"/>
</dbReference>